<dbReference type="Pfam" id="PF19567">
    <property type="entry name" value="CpsB_CapC"/>
    <property type="match status" value="1"/>
</dbReference>
<dbReference type="STRING" id="1121322.SAMN02745136_05288"/>
<comment type="catalytic activity">
    <reaction evidence="5">
        <text>O-phospho-L-tyrosyl-[protein] + H2O = L-tyrosyl-[protein] + phosphate</text>
        <dbReference type="Rhea" id="RHEA:10684"/>
        <dbReference type="Rhea" id="RHEA-COMP:10136"/>
        <dbReference type="Rhea" id="RHEA-COMP:20101"/>
        <dbReference type="ChEBI" id="CHEBI:15377"/>
        <dbReference type="ChEBI" id="CHEBI:43474"/>
        <dbReference type="ChEBI" id="CHEBI:46858"/>
        <dbReference type="ChEBI" id="CHEBI:61978"/>
        <dbReference type="EC" id="3.1.3.48"/>
    </reaction>
</comment>
<dbReference type="OrthoDB" id="9788539at2"/>
<dbReference type="PIRSF" id="PIRSF016557">
    <property type="entry name" value="Caps_synth_CpsB"/>
    <property type="match status" value="1"/>
</dbReference>
<dbReference type="SUPFAM" id="SSF89550">
    <property type="entry name" value="PHP domain-like"/>
    <property type="match status" value="1"/>
</dbReference>
<protein>
    <recommendedName>
        <fullName evidence="2">protein-tyrosine-phosphatase</fullName>
        <ecNumber evidence="2">3.1.3.48</ecNumber>
    </recommendedName>
</protein>
<evidence type="ECO:0000256" key="4">
    <source>
        <dbReference type="ARBA" id="ARBA00022912"/>
    </source>
</evidence>
<dbReference type="EMBL" id="FRAC01000040">
    <property type="protein sequence ID" value="SHL60325.1"/>
    <property type="molecule type" value="Genomic_DNA"/>
</dbReference>
<dbReference type="InterPro" id="IPR016667">
    <property type="entry name" value="Caps_polysacc_synth_CpsB/CapC"/>
</dbReference>
<evidence type="ECO:0000256" key="3">
    <source>
        <dbReference type="ARBA" id="ARBA00022801"/>
    </source>
</evidence>
<evidence type="ECO:0000256" key="2">
    <source>
        <dbReference type="ARBA" id="ARBA00013064"/>
    </source>
</evidence>
<dbReference type="Gene3D" id="3.20.20.140">
    <property type="entry name" value="Metal-dependent hydrolases"/>
    <property type="match status" value="1"/>
</dbReference>
<dbReference type="InterPro" id="IPR016195">
    <property type="entry name" value="Pol/histidinol_Pase-like"/>
</dbReference>
<proteinExistence type="inferred from homology"/>
<dbReference type="AlphaFoldDB" id="A0A1M7BZ95"/>
<dbReference type="GO" id="GO:0030145">
    <property type="term" value="F:manganese ion binding"/>
    <property type="evidence" value="ECO:0007669"/>
    <property type="project" value="InterPro"/>
</dbReference>
<dbReference type="EC" id="3.1.3.48" evidence="2"/>
<keyword evidence="4" id="KW-0904">Protein phosphatase</keyword>
<name>A0A1M7BZ95_9FIRM</name>
<dbReference type="PANTHER" id="PTHR39181:SF1">
    <property type="entry name" value="TYROSINE-PROTEIN PHOSPHATASE YWQE"/>
    <property type="match status" value="1"/>
</dbReference>
<dbReference type="RefSeq" id="WP_073280192.1">
    <property type="nucleotide sequence ID" value="NZ_FRAC01000040.1"/>
</dbReference>
<dbReference type="GO" id="GO:0004725">
    <property type="term" value="F:protein tyrosine phosphatase activity"/>
    <property type="evidence" value="ECO:0007669"/>
    <property type="project" value="UniProtKB-EC"/>
</dbReference>
<keyword evidence="3" id="KW-0378">Hydrolase</keyword>
<evidence type="ECO:0000256" key="1">
    <source>
        <dbReference type="ARBA" id="ARBA00005750"/>
    </source>
</evidence>
<comment type="similarity">
    <text evidence="1">Belongs to the metallo-dependent hydrolases superfamily. CpsB/CapC family.</text>
</comment>
<organism evidence="6 7">
    <name type="scientific">Anaerocolumna jejuensis DSM 15929</name>
    <dbReference type="NCBI Taxonomy" id="1121322"/>
    <lineage>
        <taxon>Bacteria</taxon>
        <taxon>Bacillati</taxon>
        <taxon>Bacillota</taxon>
        <taxon>Clostridia</taxon>
        <taxon>Lachnospirales</taxon>
        <taxon>Lachnospiraceae</taxon>
        <taxon>Anaerocolumna</taxon>
    </lineage>
</organism>
<gene>
    <name evidence="6" type="ORF">SAMN02745136_05288</name>
</gene>
<sequence length="248" mass="28345">MERLIDIHCHILPAVDNGSVSMDQTKRMLNIAYEEGITYIIATPHYGAGCINTGNPELEDKLEKVRKAAKEIDPAFQIELGNELFYSREIVEHLRKGRALTLANTRYCLVKFPKDEEYPAMKAGLHSLLIQGYYPILSHMESYRCLYENYEGIANLINLGVYMQMNSRSLTGNPLDSHVRYVRRLISNGMVHLIGTGSHSDCLKPPQMKKGLALIKKDYGEAVRKRLLENTQKLLLNQKMERKIFPYA</sequence>
<keyword evidence="7" id="KW-1185">Reference proteome</keyword>
<accession>A0A1M7BZ95</accession>
<dbReference type="PANTHER" id="PTHR39181">
    <property type="entry name" value="TYROSINE-PROTEIN PHOSPHATASE YWQE"/>
    <property type="match status" value="1"/>
</dbReference>
<evidence type="ECO:0000256" key="5">
    <source>
        <dbReference type="ARBA" id="ARBA00051722"/>
    </source>
</evidence>
<evidence type="ECO:0000313" key="6">
    <source>
        <dbReference type="EMBL" id="SHL60325.1"/>
    </source>
</evidence>
<reference evidence="6 7" key="1">
    <citation type="submission" date="2016-11" db="EMBL/GenBank/DDBJ databases">
        <authorList>
            <person name="Jaros S."/>
            <person name="Januszkiewicz K."/>
            <person name="Wedrychowicz H."/>
        </authorList>
    </citation>
    <scope>NUCLEOTIDE SEQUENCE [LARGE SCALE GENOMIC DNA]</scope>
    <source>
        <strain evidence="6 7">DSM 15929</strain>
    </source>
</reference>
<evidence type="ECO:0000313" key="7">
    <source>
        <dbReference type="Proteomes" id="UP000184386"/>
    </source>
</evidence>
<dbReference type="Proteomes" id="UP000184386">
    <property type="component" value="Unassembled WGS sequence"/>
</dbReference>